<comment type="caution">
    <text evidence="1">The sequence shown here is derived from an EMBL/GenBank/DDBJ whole genome shotgun (WGS) entry which is preliminary data.</text>
</comment>
<dbReference type="SUPFAM" id="SSF81901">
    <property type="entry name" value="HCP-like"/>
    <property type="match status" value="1"/>
</dbReference>
<evidence type="ECO:0000313" key="2">
    <source>
        <dbReference type="Proteomes" id="UP000054851"/>
    </source>
</evidence>
<dbReference type="PROSITE" id="PS51257">
    <property type="entry name" value="PROKAR_LIPOPROTEIN"/>
    <property type="match status" value="1"/>
</dbReference>
<dbReference type="SMART" id="SM00671">
    <property type="entry name" value="SEL1"/>
    <property type="match status" value="4"/>
</dbReference>
<keyword evidence="2" id="KW-1185">Reference proteome</keyword>
<dbReference type="InterPro" id="IPR011990">
    <property type="entry name" value="TPR-like_helical_dom_sf"/>
</dbReference>
<sequence>MHGRIYRFGTFAIAASVACSAIALSRTPERQVDEWRMRALSTRDWLSTAKLRFAAWSGSEAAAYALGSVLVVQKDPSRVQEGIDWLERAAEAGEVPAQLALGRVLLKGATGETPDYAQSRKWLERAARSLPATSPTVAANPDGHDAPAGAQAAYSLASIYRNGYGVPRDPAAGTHWLSLAASWGVAQAQFQLANVYRERGDDAQALEWLKRAAASENPEANLELAMAYRNGELGLHKDEAEYWSYVKETMHDYKHQAQN</sequence>
<dbReference type="AlphaFoldDB" id="A0A158CQ98"/>
<dbReference type="InterPro" id="IPR006597">
    <property type="entry name" value="Sel1-like"/>
</dbReference>
<reference evidence="1" key="1">
    <citation type="submission" date="2016-01" db="EMBL/GenBank/DDBJ databases">
        <authorList>
            <person name="Peeters C."/>
        </authorList>
    </citation>
    <scope>NUCLEOTIDE SEQUENCE</scope>
    <source>
        <strain evidence="1">LMG 29322</strain>
    </source>
</reference>
<dbReference type="PANTHER" id="PTHR43628:SF1">
    <property type="entry name" value="CHITIN SYNTHASE REGULATORY FACTOR 2-RELATED"/>
    <property type="match status" value="1"/>
</dbReference>
<protein>
    <submittedName>
        <fullName evidence="1">Sel1 domain-containing protein</fullName>
    </submittedName>
</protein>
<gene>
    <name evidence="1" type="ORF">AWB79_05771</name>
</gene>
<dbReference type="RefSeq" id="WP_061170848.1">
    <property type="nucleotide sequence ID" value="NZ_FCOA02000026.1"/>
</dbReference>
<dbReference type="EMBL" id="FCOA02000026">
    <property type="protein sequence ID" value="SAK84431.1"/>
    <property type="molecule type" value="Genomic_DNA"/>
</dbReference>
<name>A0A158CQ98_9BURK</name>
<dbReference type="Pfam" id="PF08238">
    <property type="entry name" value="Sel1"/>
    <property type="match status" value="5"/>
</dbReference>
<evidence type="ECO:0000313" key="1">
    <source>
        <dbReference type="EMBL" id="SAK84431.1"/>
    </source>
</evidence>
<dbReference type="PANTHER" id="PTHR43628">
    <property type="entry name" value="ACTIVATOR OF C KINASE PROTEIN 1-RELATED"/>
    <property type="match status" value="1"/>
</dbReference>
<organism evidence="1 2">
    <name type="scientific">Caballeronia hypogeia</name>
    <dbReference type="NCBI Taxonomy" id="1777140"/>
    <lineage>
        <taxon>Bacteria</taxon>
        <taxon>Pseudomonadati</taxon>
        <taxon>Pseudomonadota</taxon>
        <taxon>Betaproteobacteria</taxon>
        <taxon>Burkholderiales</taxon>
        <taxon>Burkholderiaceae</taxon>
        <taxon>Caballeronia</taxon>
    </lineage>
</organism>
<dbReference type="Proteomes" id="UP000054851">
    <property type="component" value="Unassembled WGS sequence"/>
</dbReference>
<dbReference type="STRING" id="1777140.AWB79_05771"/>
<accession>A0A158CQ98</accession>
<dbReference type="Gene3D" id="1.25.40.10">
    <property type="entry name" value="Tetratricopeptide repeat domain"/>
    <property type="match status" value="2"/>
</dbReference>
<dbReference type="InterPro" id="IPR052945">
    <property type="entry name" value="Mitotic_Regulator"/>
</dbReference>
<proteinExistence type="predicted"/>